<protein>
    <submittedName>
        <fullName evidence="3">Uncharacterized protein</fullName>
    </submittedName>
</protein>
<dbReference type="AlphaFoldDB" id="A0A1Y2HLU7"/>
<sequence length="366" mass="40274">MSFLRDGYDDVDMQSSLREENLELKRKLNAQVEVTKKLNTRVQKMSEDMAKLKIRANVIPAPDRSRPGSAMSHHPTPHAAPFDPFYHAPAHPPKPHHSSGQGPTVVAARTIIHKRNPSLEALVDDLRDQLRDLAKENSGLKTKVQHYKSLHEATLRKRGKWDAIGPKVPSSRGPVGGSAKSPTKNVATSVAGSLANLYSAEKQVVNFTETAEYQDMCVNTIQNLKHAVKSKDEQLADATTQIDQLARALKIAEAKASVEPDTTEVMVLKQQVATLEARQRAMTLDATNKTRLVEELLERCTQLESTDLANRQRVTELTGQLAHVTGDLEASQTRVADLETQIAQASVDVQTMDHVRTPKSSSSPPA</sequence>
<feature type="region of interest" description="Disordered" evidence="2">
    <location>
        <begin position="162"/>
        <end position="184"/>
    </location>
</feature>
<evidence type="ECO:0000313" key="4">
    <source>
        <dbReference type="Proteomes" id="UP000193411"/>
    </source>
</evidence>
<gene>
    <name evidence="3" type="ORF">BCR44DRAFT_1433783</name>
</gene>
<feature type="region of interest" description="Disordered" evidence="2">
    <location>
        <begin position="61"/>
        <end position="102"/>
    </location>
</feature>
<feature type="coiled-coil region" evidence="1">
    <location>
        <begin position="116"/>
        <end position="143"/>
    </location>
</feature>
<dbReference type="OrthoDB" id="5563688at2759"/>
<accession>A0A1Y2HLU7</accession>
<feature type="coiled-coil region" evidence="1">
    <location>
        <begin position="221"/>
        <end position="255"/>
    </location>
</feature>
<dbReference type="EMBL" id="MCFL01000021">
    <property type="protein sequence ID" value="ORZ35568.1"/>
    <property type="molecule type" value="Genomic_DNA"/>
</dbReference>
<keyword evidence="1" id="KW-0175">Coiled coil</keyword>
<dbReference type="STRING" id="765915.A0A1Y2HLU7"/>
<organism evidence="3 4">
    <name type="scientific">Catenaria anguillulae PL171</name>
    <dbReference type="NCBI Taxonomy" id="765915"/>
    <lineage>
        <taxon>Eukaryota</taxon>
        <taxon>Fungi</taxon>
        <taxon>Fungi incertae sedis</taxon>
        <taxon>Blastocladiomycota</taxon>
        <taxon>Blastocladiomycetes</taxon>
        <taxon>Blastocladiales</taxon>
        <taxon>Catenariaceae</taxon>
        <taxon>Catenaria</taxon>
    </lineage>
</organism>
<proteinExistence type="predicted"/>
<name>A0A1Y2HLU7_9FUNG</name>
<reference evidence="3 4" key="1">
    <citation type="submission" date="2016-07" db="EMBL/GenBank/DDBJ databases">
        <title>Pervasive Adenine N6-methylation of Active Genes in Fungi.</title>
        <authorList>
            <consortium name="DOE Joint Genome Institute"/>
            <person name="Mondo S.J."/>
            <person name="Dannebaum R.O."/>
            <person name="Kuo R.C."/>
            <person name="Labutti K."/>
            <person name="Haridas S."/>
            <person name="Kuo A."/>
            <person name="Salamov A."/>
            <person name="Ahrendt S.R."/>
            <person name="Lipzen A."/>
            <person name="Sullivan W."/>
            <person name="Andreopoulos W.B."/>
            <person name="Clum A."/>
            <person name="Lindquist E."/>
            <person name="Daum C."/>
            <person name="Ramamoorthy G.K."/>
            <person name="Gryganskyi A."/>
            <person name="Culley D."/>
            <person name="Magnuson J.K."/>
            <person name="James T.Y."/>
            <person name="O'Malley M.A."/>
            <person name="Stajich J.E."/>
            <person name="Spatafora J.W."/>
            <person name="Visel A."/>
            <person name="Grigoriev I.V."/>
        </authorList>
    </citation>
    <scope>NUCLEOTIDE SEQUENCE [LARGE SCALE GENOMIC DNA]</scope>
    <source>
        <strain evidence="3 4">PL171</strain>
    </source>
</reference>
<keyword evidence="4" id="KW-1185">Reference proteome</keyword>
<evidence type="ECO:0000256" key="2">
    <source>
        <dbReference type="SAM" id="MobiDB-lite"/>
    </source>
</evidence>
<evidence type="ECO:0000313" key="3">
    <source>
        <dbReference type="EMBL" id="ORZ35568.1"/>
    </source>
</evidence>
<evidence type="ECO:0000256" key="1">
    <source>
        <dbReference type="SAM" id="Coils"/>
    </source>
</evidence>
<comment type="caution">
    <text evidence="3">The sequence shown here is derived from an EMBL/GenBank/DDBJ whole genome shotgun (WGS) entry which is preliminary data.</text>
</comment>
<dbReference type="Proteomes" id="UP000193411">
    <property type="component" value="Unassembled WGS sequence"/>
</dbReference>